<dbReference type="OrthoDB" id="2369094at2759"/>
<dbReference type="SUPFAM" id="SSF52047">
    <property type="entry name" value="RNI-like"/>
    <property type="match status" value="1"/>
</dbReference>
<dbReference type="AlphaFoldDB" id="A0A9P6X6R7"/>
<dbReference type="Gene3D" id="3.80.10.10">
    <property type="entry name" value="Ribonuclease Inhibitor"/>
    <property type="match status" value="1"/>
</dbReference>
<dbReference type="InterPro" id="IPR001810">
    <property type="entry name" value="F-box_dom"/>
</dbReference>
<dbReference type="EMBL" id="JAANQT010001096">
    <property type="protein sequence ID" value="KAG1306634.1"/>
    <property type="molecule type" value="Genomic_DNA"/>
</dbReference>
<accession>A0A9P6X6R7</accession>
<name>A0A9P6X6R7_RHIOR</name>
<protein>
    <recommendedName>
        <fullName evidence="1">F-box domain-containing protein</fullName>
    </recommendedName>
</protein>
<dbReference type="SMART" id="SM00256">
    <property type="entry name" value="FBOX"/>
    <property type="match status" value="1"/>
</dbReference>
<dbReference type="Pfam" id="PF12937">
    <property type="entry name" value="F-box-like"/>
    <property type="match status" value="1"/>
</dbReference>
<gene>
    <name evidence="2" type="ORF">G6F64_007443</name>
</gene>
<dbReference type="Proteomes" id="UP000716291">
    <property type="component" value="Unassembled WGS sequence"/>
</dbReference>
<sequence>MAKINQLPQEILEIVFQNLKKSEALKCRLVCFRWYSLGTQYSFDELLIADDHHLESFLNLLLETTTYRLSSMGKFVKTIVIGIDRLCEKTHFSFSLFEQLVKCCPYVERFDAEEDELSNYMLQISDEIKWKHLKELPPDCNSFEHNMKYSKCLVKLTTGLNHQNDFNFLSSFRSLEYLCLPPSLPLTTMEELGVVLSSCPKLTSLNASFNIKEKKKESLCIYPYLKQLTIQNYSMRLPEGFIDCISDRLIYLSELHLIMHRLSVNHSLQDEAYDRLVHYALMQTRKKFSLRLTIKNGGDDVMRKYNQDGNHLNQLIYHYLRCMLIPQFAESQCYEIYNVLTIRRGFKGYLDFSTTWQRLDTNLLVCKLYLIWPSGNSLFTHLEHVASNIHELILNGGILSDSLLQHDLGIFMAQYQGLQKVTLTDYVLQSFQVPTLKSVEKIMVSHSYVRPKFFQDLANCCTNLRSLCLKDNTYVANVGDVPSSSIQYYFVEANLYNLSLERLEIVMPQSESLLFVETKAGSTCYRLEPKRKPRQLSCKERIEVCKTSKDSRLIINCCQLQILTLNGTEFHVF</sequence>
<organism evidence="2 3">
    <name type="scientific">Rhizopus oryzae</name>
    <name type="common">Mucormycosis agent</name>
    <name type="synonym">Rhizopus arrhizus var. delemar</name>
    <dbReference type="NCBI Taxonomy" id="64495"/>
    <lineage>
        <taxon>Eukaryota</taxon>
        <taxon>Fungi</taxon>
        <taxon>Fungi incertae sedis</taxon>
        <taxon>Mucoromycota</taxon>
        <taxon>Mucoromycotina</taxon>
        <taxon>Mucoromycetes</taxon>
        <taxon>Mucorales</taxon>
        <taxon>Mucorineae</taxon>
        <taxon>Rhizopodaceae</taxon>
        <taxon>Rhizopus</taxon>
    </lineage>
</organism>
<dbReference type="PROSITE" id="PS50181">
    <property type="entry name" value="FBOX"/>
    <property type="match status" value="1"/>
</dbReference>
<evidence type="ECO:0000313" key="2">
    <source>
        <dbReference type="EMBL" id="KAG1306634.1"/>
    </source>
</evidence>
<feature type="domain" description="F-box" evidence="1">
    <location>
        <begin position="1"/>
        <end position="46"/>
    </location>
</feature>
<dbReference type="Gene3D" id="1.20.1280.50">
    <property type="match status" value="1"/>
</dbReference>
<reference evidence="2" key="1">
    <citation type="journal article" date="2020" name="Microb. Genom.">
        <title>Genetic diversity of clinical and environmental Mucorales isolates obtained from an investigation of mucormycosis cases among solid organ transplant recipients.</title>
        <authorList>
            <person name="Nguyen M.H."/>
            <person name="Kaul D."/>
            <person name="Muto C."/>
            <person name="Cheng S.J."/>
            <person name="Richter R.A."/>
            <person name="Bruno V.M."/>
            <person name="Liu G."/>
            <person name="Beyhan S."/>
            <person name="Sundermann A.J."/>
            <person name="Mounaud S."/>
            <person name="Pasculle A.W."/>
            <person name="Nierman W.C."/>
            <person name="Driscoll E."/>
            <person name="Cumbie R."/>
            <person name="Clancy C.J."/>
            <person name="Dupont C.L."/>
        </authorList>
    </citation>
    <scope>NUCLEOTIDE SEQUENCE</scope>
    <source>
        <strain evidence="2">GL11</strain>
    </source>
</reference>
<evidence type="ECO:0000259" key="1">
    <source>
        <dbReference type="PROSITE" id="PS50181"/>
    </source>
</evidence>
<comment type="caution">
    <text evidence="2">The sequence shown here is derived from an EMBL/GenBank/DDBJ whole genome shotgun (WGS) entry which is preliminary data.</text>
</comment>
<dbReference type="InterPro" id="IPR036047">
    <property type="entry name" value="F-box-like_dom_sf"/>
</dbReference>
<dbReference type="SUPFAM" id="SSF81383">
    <property type="entry name" value="F-box domain"/>
    <property type="match status" value="1"/>
</dbReference>
<evidence type="ECO:0000313" key="3">
    <source>
        <dbReference type="Proteomes" id="UP000716291"/>
    </source>
</evidence>
<dbReference type="InterPro" id="IPR032675">
    <property type="entry name" value="LRR_dom_sf"/>
</dbReference>
<keyword evidence="3" id="KW-1185">Reference proteome</keyword>
<proteinExistence type="predicted"/>